<evidence type="ECO:0000256" key="1">
    <source>
        <dbReference type="ARBA" id="ARBA00023002"/>
    </source>
</evidence>
<dbReference type="EMBL" id="UINC01114035">
    <property type="protein sequence ID" value="SVC84056.1"/>
    <property type="molecule type" value="Genomic_DNA"/>
</dbReference>
<dbReference type="PANTHER" id="PTHR10996">
    <property type="entry name" value="2-HYDROXYACID DEHYDROGENASE-RELATED"/>
    <property type="match status" value="1"/>
</dbReference>
<gene>
    <name evidence="2" type="ORF">METZ01_LOCUS336910</name>
</gene>
<sequence length="64" mass="7156">ALDVFEHEPTINQELKELPSVLLLPHMGSATLEGRIDMGEKVLINIRTFVDGHKPPDRVIAKLI</sequence>
<dbReference type="GO" id="GO:0030267">
    <property type="term" value="F:glyoxylate reductase (NADPH) activity"/>
    <property type="evidence" value="ECO:0007669"/>
    <property type="project" value="TreeGrafter"/>
</dbReference>
<protein>
    <recommendedName>
        <fullName evidence="3">D-isomer specific 2-hydroxyacid dehydrogenase NAD-binding domain-containing protein</fullName>
    </recommendedName>
</protein>
<keyword evidence="1" id="KW-0560">Oxidoreductase</keyword>
<dbReference type="AlphaFoldDB" id="A0A382QF36"/>
<dbReference type="PANTHER" id="PTHR10996:SF283">
    <property type="entry name" value="GLYOXYLATE_HYDROXYPYRUVATE REDUCTASE B"/>
    <property type="match status" value="1"/>
</dbReference>
<name>A0A382QF36_9ZZZZ</name>
<evidence type="ECO:0008006" key="3">
    <source>
        <dbReference type="Google" id="ProtNLM"/>
    </source>
</evidence>
<dbReference type="GO" id="GO:0005829">
    <property type="term" value="C:cytosol"/>
    <property type="evidence" value="ECO:0007669"/>
    <property type="project" value="TreeGrafter"/>
</dbReference>
<dbReference type="InterPro" id="IPR036291">
    <property type="entry name" value="NAD(P)-bd_dom_sf"/>
</dbReference>
<organism evidence="2">
    <name type="scientific">marine metagenome</name>
    <dbReference type="NCBI Taxonomy" id="408172"/>
    <lineage>
        <taxon>unclassified sequences</taxon>
        <taxon>metagenomes</taxon>
        <taxon>ecological metagenomes</taxon>
    </lineage>
</organism>
<dbReference type="GO" id="GO:0016618">
    <property type="term" value="F:hydroxypyruvate reductase [NAD(P)H] activity"/>
    <property type="evidence" value="ECO:0007669"/>
    <property type="project" value="TreeGrafter"/>
</dbReference>
<reference evidence="2" key="1">
    <citation type="submission" date="2018-05" db="EMBL/GenBank/DDBJ databases">
        <authorList>
            <person name="Lanie J.A."/>
            <person name="Ng W.-L."/>
            <person name="Kazmierczak K.M."/>
            <person name="Andrzejewski T.M."/>
            <person name="Davidsen T.M."/>
            <person name="Wayne K.J."/>
            <person name="Tettelin H."/>
            <person name="Glass J.I."/>
            <person name="Rusch D."/>
            <person name="Podicherti R."/>
            <person name="Tsui H.-C.T."/>
            <person name="Winkler M.E."/>
        </authorList>
    </citation>
    <scope>NUCLEOTIDE SEQUENCE</scope>
</reference>
<dbReference type="SUPFAM" id="SSF51735">
    <property type="entry name" value="NAD(P)-binding Rossmann-fold domains"/>
    <property type="match status" value="1"/>
</dbReference>
<feature type="non-terminal residue" evidence="2">
    <location>
        <position position="1"/>
    </location>
</feature>
<dbReference type="InterPro" id="IPR050223">
    <property type="entry name" value="D-isomer_2-hydroxyacid_DH"/>
</dbReference>
<accession>A0A382QF36</accession>
<dbReference type="Gene3D" id="3.40.50.720">
    <property type="entry name" value="NAD(P)-binding Rossmann-like Domain"/>
    <property type="match status" value="2"/>
</dbReference>
<proteinExistence type="predicted"/>
<evidence type="ECO:0000313" key="2">
    <source>
        <dbReference type="EMBL" id="SVC84056.1"/>
    </source>
</evidence>